<dbReference type="AlphaFoldDB" id="B1HQ47"/>
<evidence type="ECO:0000313" key="1">
    <source>
        <dbReference type="EMBL" id="ACA40690.1"/>
    </source>
</evidence>
<sequence length="77" mass="8763">MGDDSIYTATNKDYYAVNSLVSEGHEEHVKEELAVFKSIESVMPKSYFQDLPDNQNSHIFIAKNKCLGVQYQCNCIL</sequence>
<dbReference type="Proteomes" id="UP000002164">
    <property type="component" value="Chromosome"/>
</dbReference>
<reference evidence="1 2" key="1">
    <citation type="journal article" date="2008" name="J. Bacteriol.">
        <title>Complete genome sequence of the mosquitocidal bacterium Bacillus sphaericus C3-41 and comparison with those of closely related Bacillus species.</title>
        <authorList>
            <person name="Hu X."/>
            <person name="Fan W."/>
            <person name="Han B."/>
            <person name="Liu H."/>
            <person name="Zheng D."/>
            <person name="Li Q."/>
            <person name="Dong W."/>
            <person name="Yan J."/>
            <person name="Gao M."/>
            <person name="Berry C."/>
            <person name="Yuan Z."/>
        </authorList>
    </citation>
    <scope>NUCLEOTIDE SEQUENCE [LARGE SCALE GENOMIC DNA]</scope>
    <source>
        <strain evidence="1 2">C3-41</strain>
    </source>
</reference>
<dbReference type="EMBL" id="CP000817">
    <property type="protein sequence ID" value="ACA40690.1"/>
    <property type="molecule type" value="Genomic_DNA"/>
</dbReference>
<name>B1HQ47_LYSSC</name>
<proteinExistence type="predicted"/>
<protein>
    <submittedName>
        <fullName evidence="1">Uncharacterized protein</fullName>
    </submittedName>
</protein>
<evidence type="ECO:0000313" key="2">
    <source>
        <dbReference type="Proteomes" id="UP000002164"/>
    </source>
</evidence>
<dbReference type="KEGG" id="lsp:Bsph_3179"/>
<dbReference type="EnsemblBacteria" id="ACA40690">
    <property type="protein sequence ID" value="ACA40690"/>
    <property type="gene ID" value="Bsph_3179"/>
</dbReference>
<accession>B1HQ47</accession>
<organism evidence="1 2">
    <name type="scientific">Lysinibacillus sphaericus (strain C3-41)</name>
    <dbReference type="NCBI Taxonomy" id="444177"/>
    <lineage>
        <taxon>Bacteria</taxon>
        <taxon>Bacillati</taxon>
        <taxon>Bacillota</taxon>
        <taxon>Bacilli</taxon>
        <taxon>Bacillales</taxon>
        <taxon>Bacillaceae</taxon>
        <taxon>Lysinibacillus</taxon>
    </lineage>
</organism>
<dbReference type="HOGENOM" id="CLU_2633867_0_0_9"/>
<gene>
    <name evidence="1" type="ordered locus">Bsph_3179</name>
</gene>